<protein>
    <submittedName>
        <fullName evidence="3">TIGR00341 family protein</fullName>
    </submittedName>
</protein>
<dbReference type="RefSeq" id="WP_091276711.1">
    <property type="nucleotide sequence ID" value="NZ_FNDK01000038.1"/>
</dbReference>
<feature type="coiled-coil region" evidence="1">
    <location>
        <begin position="79"/>
        <end position="106"/>
    </location>
</feature>
<evidence type="ECO:0000256" key="2">
    <source>
        <dbReference type="SAM" id="Phobius"/>
    </source>
</evidence>
<feature type="transmembrane region" description="Helical" evidence="2">
    <location>
        <begin position="214"/>
        <end position="235"/>
    </location>
</feature>
<gene>
    <name evidence="3" type="ORF">SAMN05192534_13811</name>
</gene>
<organism evidence="3 4">
    <name type="scientific">Alteribacillus persepolensis</name>
    <dbReference type="NCBI Taxonomy" id="568899"/>
    <lineage>
        <taxon>Bacteria</taxon>
        <taxon>Bacillati</taxon>
        <taxon>Bacillota</taxon>
        <taxon>Bacilli</taxon>
        <taxon>Bacillales</taxon>
        <taxon>Bacillaceae</taxon>
        <taxon>Alteribacillus</taxon>
    </lineage>
</organism>
<dbReference type="EMBL" id="FNDK01000038">
    <property type="protein sequence ID" value="SDI35605.1"/>
    <property type="molecule type" value="Genomic_DNA"/>
</dbReference>
<dbReference type="InterPro" id="IPR005240">
    <property type="entry name" value="DUF389"/>
</dbReference>
<reference evidence="3 4" key="1">
    <citation type="submission" date="2016-10" db="EMBL/GenBank/DDBJ databases">
        <authorList>
            <person name="de Groot N.N."/>
        </authorList>
    </citation>
    <scope>NUCLEOTIDE SEQUENCE [LARGE SCALE GENOMIC DNA]</scope>
    <source>
        <strain evidence="3 4">DSM 21632</strain>
    </source>
</reference>
<dbReference type="AlphaFoldDB" id="A0A1G8JWV3"/>
<sequence length="338" mass="37466">MSIQLIEVYVPNQAFATFERNLEQFETISHWNSSEANDYMLVRILVKMSQSEDILNYLEQAAKENDDFSALLFSLKTYIPHVEDKKEELEETKENEEDEKELLRVSRHELYSVVFDSSAISKSFSWFLLLSAVVATAGIVKDSPAIVIGAMMIAPIIGPFTAVAFASVLGDYKLLRRSLISAGYGLVLPIGIAVLFGMFFPLPMDSQEFLSRNNIELIDIFAALAAGAAGAISFLKRAAEALVGVMVSVALLPPAVVFGMMLGDFNWQGAITPCLLLLVNTSSIVLSAIVVYWVSGIKPVNWQEIQEAYTSRKYSLLFVSIIVLVLAVVIFFIQFYQS</sequence>
<dbReference type="Pfam" id="PF04087">
    <property type="entry name" value="DUF389"/>
    <property type="match status" value="1"/>
</dbReference>
<dbReference type="STRING" id="568899.SAMN05192534_13811"/>
<proteinExistence type="predicted"/>
<feature type="transmembrane region" description="Helical" evidence="2">
    <location>
        <begin position="242"/>
        <end position="263"/>
    </location>
</feature>
<evidence type="ECO:0000256" key="1">
    <source>
        <dbReference type="SAM" id="Coils"/>
    </source>
</evidence>
<feature type="transmembrane region" description="Helical" evidence="2">
    <location>
        <begin position="124"/>
        <end position="140"/>
    </location>
</feature>
<feature type="transmembrane region" description="Helical" evidence="2">
    <location>
        <begin position="182"/>
        <end position="202"/>
    </location>
</feature>
<dbReference type="PANTHER" id="PTHR20992:SF9">
    <property type="entry name" value="AT15442P-RELATED"/>
    <property type="match status" value="1"/>
</dbReference>
<keyword evidence="2" id="KW-0472">Membrane</keyword>
<name>A0A1G8JWV3_9BACI</name>
<keyword evidence="2" id="KW-1133">Transmembrane helix</keyword>
<keyword evidence="4" id="KW-1185">Reference proteome</keyword>
<dbReference type="Proteomes" id="UP000199163">
    <property type="component" value="Unassembled WGS sequence"/>
</dbReference>
<keyword evidence="1" id="KW-0175">Coiled coil</keyword>
<accession>A0A1G8JWV3</accession>
<dbReference type="PANTHER" id="PTHR20992">
    <property type="entry name" value="AT15442P-RELATED"/>
    <property type="match status" value="1"/>
</dbReference>
<feature type="transmembrane region" description="Helical" evidence="2">
    <location>
        <begin position="275"/>
        <end position="294"/>
    </location>
</feature>
<feature type="transmembrane region" description="Helical" evidence="2">
    <location>
        <begin position="146"/>
        <end position="170"/>
    </location>
</feature>
<evidence type="ECO:0000313" key="3">
    <source>
        <dbReference type="EMBL" id="SDI35605.1"/>
    </source>
</evidence>
<evidence type="ECO:0000313" key="4">
    <source>
        <dbReference type="Proteomes" id="UP000199163"/>
    </source>
</evidence>
<keyword evidence="2" id="KW-0812">Transmembrane</keyword>
<feature type="transmembrane region" description="Helical" evidence="2">
    <location>
        <begin position="314"/>
        <end position="336"/>
    </location>
</feature>
<dbReference type="OrthoDB" id="9790659at2"/>
<dbReference type="NCBIfam" id="TIGR00341">
    <property type="entry name" value="TIGR00341 family protein"/>
    <property type="match status" value="1"/>
</dbReference>